<evidence type="ECO:0000259" key="1">
    <source>
        <dbReference type="Pfam" id="PF00534"/>
    </source>
</evidence>
<dbReference type="Proteomes" id="UP000510822">
    <property type="component" value="Chromosome"/>
</dbReference>
<evidence type="ECO:0000259" key="2">
    <source>
        <dbReference type="Pfam" id="PF13579"/>
    </source>
</evidence>
<proteinExistence type="predicted"/>
<accession>A0A7D5VCD0</accession>
<evidence type="ECO:0000313" key="4">
    <source>
        <dbReference type="Proteomes" id="UP000510822"/>
    </source>
</evidence>
<keyword evidence="4" id="KW-1185">Reference proteome</keyword>
<feature type="domain" description="Glycosyltransferase subfamily 4-like N-terminal" evidence="2">
    <location>
        <begin position="22"/>
        <end position="198"/>
    </location>
</feature>
<gene>
    <name evidence="3" type="ORF">HZU75_02525</name>
</gene>
<reference evidence="3 4" key="1">
    <citation type="journal article" date="2016" name="Int. J. Syst. Evol. Microbiol.">
        <title>Chitinibacter fontanus sp. nov., isolated from a spring.</title>
        <authorList>
            <person name="Sheu S.Y."/>
            <person name="Li Y.S."/>
            <person name="Young C.C."/>
            <person name="Chen W.M."/>
        </authorList>
    </citation>
    <scope>NUCLEOTIDE SEQUENCE [LARGE SCALE GENOMIC DNA]</scope>
    <source>
        <strain evidence="3 4">STM-7</strain>
    </source>
</reference>
<dbReference type="Pfam" id="PF13579">
    <property type="entry name" value="Glyco_trans_4_4"/>
    <property type="match status" value="1"/>
</dbReference>
<sequence>MRILLITQWFDPEPTFKGLVFARALRAEGHEVEVITGFPNYPNGKIYPGYRIKWRQVEQVDGIRINRVPLFPSHDGSAVKRVLNYASFAISSCLYGIFAVRKPDVVYVYHPPLTVGLSASVVSCFRRVPFVYDIQDLWPDTLAATGMINNKRALSIVSSLCGFVYKSASKLVVLAPGFKEKLIERGVAPEKIEVIYNWCDEQALQDVASINSHEIGLNERFNVVFAGNMGKAQGLDSVLDAAKLVLISSPQVQFVMVGGGLEVELLKKRVESEQISNVLFLPRMPMNEVGKVLAAADVLLVHLKDDPLFAITIPSKTQAYLAVGKPILMAVRGDAADLVTQSHAGLSVAPENAVEMAKGIENLAKKSPEELSVMGGNAAKFYQQHLSVQVGVRKFIAIFSAVLKS</sequence>
<dbReference type="GO" id="GO:0016757">
    <property type="term" value="F:glycosyltransferase activity"/>
    <property type="evidence" value="ECO:0007669"/>
    <property type="project" value="InterPro"/>
</dbReference>
<name>A0A7D5VCD0_9NEIS</name>
<dbReference type="SUPFAM" id="SSF53756">
    <property type="entry name" value="UDP-Glycosyltransferase/glycogen phosphorylase"/>
    <property type="match status" value="1"/>
</dbReference>
<dbReference type="PANTHER" id="PTHR12526">
    <property type="entry name" value="GLYCOSYLTRANSFERASE"/>
    <property type="match status" value="1"/>
</dbReference>
<dbReference type="InterPro" id="IPR001296">
    <property type="entry name" value="Glyco_trans_1"/>
</dbReference>
<dbReference type="Pfam" id="PF00534">
    <property type="entry name" value="Glycos_transf_1"/>
    <property type="match status" value="1"/>
</dbReference>
<feature type="domain" description="Glycosyl transferase family 1" evidence="1">
    <location>
        <begin position="219"/>
        <end position="380"/>
    </location>
</feature>
<keyword evidence="3" id="KW-0808">Transferase</keyword>
<dbReference type="Gene3D" id="3.40.50.2000">
    <property type="entry name" value="Glycogen Phosphorylase B"/>
    <property type="match status" value="2"/>
</dbReference>
<dbReference type="CDD" id="cd03794">
    <property type="entry name" value="GT4_WbuB-like"/>
    <property type="match status" value="1"/>
</dbReference>
<protein>
    <submittedName>
        <fullName evidence="3">Glycosyltransferase family 4 protein</fullName>
    </submittedName>
</protein>
<dbReference type="EMBL" id="CP058952">
    <property type="protein sequence ID" value="QLI83154.1"/>
    <property type="molecule type" value="Genomic_DNA"/>
</dbReference>
<dbReference type="AlphaFoldDB" id="A0A7D5VCD0"/>
<evidence type="ECO:0000313" key="3">
    <source>
        <dbReference type="EMBL" id="QLI83154.1"/>
    </source>
</evidence>
<organism evidence="3 4">
    <name type="scientific">Chitinibacter fontanus</name>
    <dbReference type="NCBI Taxonomy" id="1737446"/>
    <lineage>
        <taxon>Bacteria</taxon>
        <taxon>Pseudomonadati</taxon>
        <taxon>Pseudomonadota</taxon>
        <taxon>Betaproteobacteria</taxon>
        <taxon>Neisseriales</taxon>
        <taxon>Chitinibacteraceae</taxon>
        <taxon>Chitinibacter</taxon>
    </lineage>
</organism>
<dbReference type="KEGG" id="cfon:HZU75_02525"/>
<dbReference type="InterPro" id="IPR028098">
    <property type="entry name" value="Glyco_trans_4-like_N"/>
</dbReference>